<keyword evidence="2" id="KW-0328">Glycosyltransferase</keyword>
<sequence>MTARRILLVAPAFHGYGDSIAGALRRVGHEVSVHPYDLNATTGDKLRSKVLHELPSRLGSTLGEQARMRTLTARAVAAVRASRPDVIVTVKGDVLGTHYWEAVDASGAHQLLWLYDELSRMEFDDEILISRPSIVSYSPHDVAELSRRRLRAAHVLDAFDHTVTFTPIRSNELVFVGARYADRERILTTLHRAGVPVRAYGRDWSSHPIDRLRTWRLRSPQVPSARDVPRGTAYGITAGAVAALNSHTDQDGFTMRTYEIPGSGGLQLIDRPDVDQIYAPGEEVLVFASDEELVELSRRACADRAWATQIAERGQRRTLAEHTFDHRVPVLEAAWG</sequence>
<dbReference type="InterPro" id="IPR055259">
    <property type="entry name" value="YkvP/CgeB_Glyco_trans-like"/>
</dbReference>
<comment type="caution">
    <text evidence="2">The sequence shown here is derived from an EMBL/GenBank/DDBJ whole genome shotgun (WGS) entry which is preliminary data.</text>
</comment>
<keyword evidence="3" id="KW-1185">Reference proteome</keyword>
<reference evidence="3" key="1">
    <citation type="journal article" date="2019" name="Int. J. Syst. Evol. Microbiol.">
        <title>The Global Catalogue of Microorganisms (GCM) 10K type strain sequencing project: providing services to taxonomists for standard genome sequencing and annotation.</title>
        <authorList>
            <consortium name="The Broad Institute Genomics Platform"/>
            <consortium name="The Broad Institute Genome Sequencing Center for Infectious Disease"/>
            <person name="Wu L."/>
            <person name="Ma J."/>
        </authorList>
    </citation>
    <scope>NUCLEOTIDE SEQUENCE [LARGE SCALE GENOMIC DNA]</scope>
    <source>
        <strain evidence="3">FCH27</strain>
    </source>
</reference>
<evidence type="ECO:0000313" key="2">
    <source>
        <dbReference type="EMBL" id="MFC7361111.1"/>
    </source>
</evidence>
<evidence type="ECO:0000313" key="3">
    <source>
        <dbReference type="Proteomes" id="UP001596524"/>
    </source>
</evidence>
<dbReference type="GO" id="GO:0016757">
    <property type="term" value="F:glycosyltransferase activity"/>
    <property type="evidence" value="ECO:0007669"/>
    <property type="project" value="UniProtKB-KW"/>
</dbReference>
<dbReference type="EMBL" id="JBHTCH010000014">
    <property type="protein sequence ID" value="MFC7361111.1"/>
    <property type="molecule type" value="Genomic_DNA"/>
</dbReference>
<dbReference type="EC" id="2.4.-.-" evidence="2"/>
<dbReference type="RefSeq" id="WP_255888374.1">
    <property type="nucleotide sequence ID" value="NZ_JAFMZM010000001.1"/>
</dbReference>
<dbReference type="Proteomes" id="UP001596524">
    <property type="component" value="Unassembled WGS sequence"/>
</dbReference>
<organism evidence="2 3">
    <name type="scientific">Nocardioides astragali</name>
    <dbReference type="NCBI Taxonomy" id="1776736"/>
    <lineage>
        <taxon>Bacteria</taxon>
        <taxon>Bacillati</taxon>
        <taxon>Actinomycetota</taxon>
        <taxon>Actinomycetes</taxon>
        <taxon>Propionibacteriales</taxon>
        <taxon>Nocardioidaceae</taxon>
        <taxon>Nocardioides</taxon>
    </lineage>
</organism>
<proteinExistence type="predicted"/>
<name>A0ABW2N1D1_9ACTN</name>
<evidence type="ECO:0000259" key="1">
    <source>
        <dbReference type="Pfam" id="PF13524"/>
    </source>
</evidence>
<accession>A0ABW2N1D1</accession>
<gene>
    <name evidence="2" type="ORF">ACFQO6_12595</name>
</gene>
<dbReference type="Pfam" id="PF13524">
    <property type="entry name" value="Glyco_trans_1_2"/>
    <property type="match status" value="1"/>
</dbReference>
<keyword evidence="2" id="KW-0808">Transferase</keyword>
<feature type="domain" description="Spore protein YkvP/CgeB glycosyl transferase-like" evidence="1">
    <location>
        <begin position="183"/>
        <end position="329"/>
    </location>
</feature>
<protein>
    <submittedName>
        <fullName evidence="2">Glycosyltransferase</fullName>
        <ecNumber evidence="2">2.4.-.-</ecNumber>
    </submittedName>
</protein>